<keyword evidence="8" id="KW-1185">Reference proteome</keyword>
<dbReference type="InterPro" id="IPR002867">
    <property type="entry name" value="IBR_dom"/>
</dbReference>
<keyword evidence="5" id="KW-0472">Membrane</keyword>
<dbReference type="SUPFAM" id="SSF57850">
    <property type="entry name" value="RING/U-box"/>
    <property type="match status" value="1"/>
</dbReference>
<comment type="caution">
    <text evidence="7">The sequence shown here is derived from an EMBL/GenBank/DDBJ whole genome shotgun (WGS) entry which is preliminary data.</text>
</comment>
<evidence type="ECO:0000256" key="1">
    <source>
        <dbReference type="ARBA" id="ARBA00022723"/>
    </source>
</evidence>
<protein>
    <recommendedName>
        <fullName evidence="6">IBR domain-containing protein</fullName>
    </recommendedName>
</protein>
<keyword evidence="2" id="KW-0863">Zinc-finger</keyword>
<feature type="domain" description="IBR" evidence="6">
    <location>
        <begin position="3"/>
        <end position="55"/>
    </location>
</feature>
<evidence type="ECO:0000313" key="7">
    <source>
        <dbReference type="EMBL" id="MEQ2217201.1"/>
    </source>
</evidence>
<evidence type="ECO:0000256" key="5">
    <source>
        <dbReference type="SAM" id="Phobius"/>
    </source>
</evidence>
<keyword evidence="3" id="KW-0833">Ubl conjugation pathway</keyword>
<keyword evidence="5" id="KW-0812">Transmembrane</keyword>
<dbReference type="Pfam" id="PF01485">
    <property type="entry name" value="IBR"/>
    <property type="match status" value="1"/>
</dbReference>
<feature type="transmembrane region" description="Helical" evidence="5">
    <location>
        <begin position="113"/>
        <end position="143"/>
    </location>
</feature>
<name>A0ABV0S9V6_9TELE</name>
<keyword evidence="1" id="KW-0479">Metal-binding</keyword>
<reference evidence="7 8" key="1">
    <citation type="submission" date="2021-06" db="EMBL/GenBank/DDBJ databases">
        <authorList>
            <person name="Palmer J.M."/>
        </authorList>
    </citation>
    <scope>NUCLEOTIDE SEQUENCE [LARGE SCALE GENOMIC DNA]</scope>
    <source>
        <strain evidence="7 8">XC_2019</strain>
        <tissue evidence="7">Muscle</tissue>
    </source>
</reference>
<evidence type="ECO:0000256" key="4">
    <source>
        <dbReference type="ARBA" id="ARBA00022833"/>
    </source>
</evidence>
<evidence type="ECO:0000259" key="6">
    <source>
        <dbReference type="Pfam" id="PF01485"/>
    </source>
</evidence>
<sequence>VKLDPSRAWCPVLECQAVCSVQASTEGQPAAVACPTCHTVFCSSCRGPWVDTHTCHERQPMIPPPLSDESRLVSCPHSPPGPRDIGQMLHLYLNVQLKTFSVSFNLSVFRQCVVGILMGVSIIVLVTSPLLLLASPCILCCMCKPCSRKKKKRKRDPSLQDPSSS</sequence>
<keyword evidence="5" id="KW-1133">Transmembrane helix</keyword>
<gene>
    <name evidence="7" type="ORF">XENOCAPTIV_028898</name>
</gene>
<evidence type="ECO:0000256" key="2">
    <source>
        <dbReference type="ARBA" id="ARBA00022771"/>
    </source>
</evidence>
<evidence type="ECO:0000313" key="8">
    <source>
        <dbReference type="Proteomes" id="UP001434883"/>
    </source>
</evidence>
<organism evidence="7 8">
    <name type="scientific">Xenoophorus captivus</name>
    <dbReference type="NCBI Taxonomy" id="1517983"/>
    <lineage>
        <taxon>Eukaryota</taxon>
        <taxon>Metazoa</taxon>
        <taxon>Chordata</taxon>
        <taxon>Craniata</taxon>
        <taxon>Vertebrata</taxon>
        <taxon>Euteleostomi</taxon>
        <taxon>Actinopterygii</taxon>
        <taxon>Neopterygii</taxon>
        <taxon>Teleostei</taxon>
        <taxon>Neoteleostei</taxon>
        <taxon>Acanthomorphata</taxon>
        <taxon>Ovalentaria</taxon>
        <taxon>Atherinomorphae</taxon>
        <taxon>Cyprinodontiformes</taxon>
        <taxon>Goodeidae</taxon>
        <taxon>Xenoophorus</taxon>
    </lineage>
</organism>
<dbReference type="EMBL" id="JAHRIN010075701">
    <property type="protein sequence ID" value="MEQ2217201.1"/>
    <property type="molecule type" value="Genomic_DNA"/>
</dbReference>
<proteinExistence type="predicted"/>
<feature type="non-terminal residue" evidence="7">
    <location>
        <position position="1"/>
    </location>
</feature>
<evidence type="ECO:0000256" key="3">
    <source>
        <dbReference type="ARBA" id="ARBA00022786"/>
    </source>
</evidence>
<dbReference type="Proteomes" id="UP001434883">
    <property type="component" value="Unassembled WGS sequence"/>
</dbReference>
<keyword evidence="4" id="KW-0862">Zinc</keyword>
<accession>A0ABV0S9V6</accession>